<reference evidence="2 3" key="1">
    <citation type="submission" date="2014-07" db="EMBL/GenBank/DDBJ databases">
        <title>Comparative genomic insights into amoeba endosymbionts belonging to the families of Holosporaceae and Candidatus Midichloriaceae within Rickettsiales.</title>
        <authorList>
            <person name="Wang Z."/>
            <person name="Wu M."/>
        </authorList>
    </citation>
    <scope>NUCLEOTIDE SEQUENCE [LARGE SCALE GENOMIC DNA]</scope>
    <source>
        <strain evidence="2">PRA3</strain>
    </source>
</reference>
<accession>A0A077AT74</accession>
<evidence type="ECO:0000313" key="2">
    <source>
        <dbReference type="EMBL" id="AIK95576.1"/>
    </source>
</evidence>
<name>A0A077AT74_9PROT</name>
<keyword evidence="3" id="KW-1185">Reference proteome</keyword>
<evidence type="ECO:0000313" key="3">
    <source>
        <dbReference type="Proteomes" id="UP000028926"/>
    </source>
</evidence>
<dbReference type="KEGG" id="paca:ID47_00590"/>
<dbReference type="RefSeq" id="WP_038462775.1">
    <property type="nucleotide sequence ID" value="NZ_CP008941.1"/>
</dbReference>
<proteinExistence type="predicted"/>
<dbReference type="EMBL" id="CP008941">
    <property type="protein sequence ID" value="AIK95576.1"/>
    <property type="molecule type" value="Genomic_DNA"/>
</dbReference>
<feature type="signal peptide" evidence="1">
    <location>
        <begin position="1"/>
        <end position="19"/>
    </location>
</feature>
<keyword evidence="1" id="KW-0732">Signal</keyword>
<evidence type="ECO:0000256" key="1">
    <source>
        <dbReference type="SAM" id="SignalP"/>
    </source>
</evidence>
<dbReference type="AlphaFoldDB" id="A0A077AT74"/>
<dbReference type="HOGENOM" id="CLU_1607852_0_0_5"/>
<sequence length="165" mass="19322">MRKILLSLLIMASHLPSKAYECTNKVLESEANAYVSKIWSKVSLQEEQIKESLTFLHKSPSSQNKYEEYLDTKRFKDLYEDIKGMQKPELEDFAKSCRKIYKKEESINRIAVFMLLQKIADKYNLILEKNKSLKPSKKHEDKGHKLSSNKLLELFLNADKNINVH</sequence>
<dbReference type="Proteomes" id="UP000028926">
    <property type="component" value="Chromosome"/>
</dbReference>
<protein>
    <submittedName>
        <fullName evidence="2">Uncharacterized protein</fullName>
    </submittedName>
</protein>
<organism evidence="2 3">
    <name type="scientific">Candidatus Odyssella acanthamoebae</name>
    <dbReference type="NCBI Taxonomy" id="91604"/>
    <lineage>
        <taxon>Bacteria</taxon>
        <taxon>Pseudomonadati</taxon>
        <taxon>Pseudomonadota</taxon>
        <taxon>Alphaproteobacteria</taxon>
        <taxon>Holosporales</taxon>
        <taxon>Candidatus Paracaedibacteraceae</taxon>
        <taxon>Candidatus Odyssella</taxon>
    </lineage>
</organism>
<gene>
    <name evidence="2" type="ORF">ID47_00590</name>
</gene>
<feature type="chain" id="PRO_5001717027" evidence="1">
    <location>
        <begin position="20"/>
        <end position="165"/>
    </location>
</feature>